<dbReference type="NCBIfam" id="TIGR02602">
    <property type="entry name" value="8TM_EpsH"/>
    <property type="match status" value="1"/>
</dbReference>
<reference evidence="9 10" key="1">
    <citation type="submission" date="2018-01" db="EMBL/GenBank/DDBJ databases">
        <title>G. obscuriglobus.</title>
        <authorList>
            <person name="Franke J."/>
            <person name="Blomberg W."/>
            <person name="Selmecki A."/>
        </authorList>
    </citation>
    <scope>NUCLEOTIDE SEQUENCE [LARGE SCALE GENOMIC DNA]</scope>
    <source>
        <strain evidence="9 10">DSM 5831</strain>
    </source>
</reference>
<dbReference type="InterPro" id="IPR013426">
    <property type="entry name" value="EpsH-like"/>
</dbReference>
<evidence type="ECO:0000313" key="10">
    <source>
        <dbReference type="Proteomes" id="UP000245802"/>
    </source>
</evidence>
<evidence type="ECO:0000256" key="3">
    <source>
        <dbReference type="ARBA" id="ARBA00022670"/>
    </source>
</evidence>
<dbReference type="GO" id="GO:0005886">
    <property type="term" value="C:plasma membrane"/>
    <property type="evidence" value="ECO:0007669"/>
    <property type="project" value="UniProtKB-SubCell"/>
</dbReference>
<keyword evidence="5" id="KW-0378">Hydrolase</keyword>
<dbReference type="KEGG" id="gog:C1280_23230"/>
<proteinExistence type="predicted"/>
<evidence type="ECO:0000256" key="8">
    <source>
        <dbReference type="SAM" id="Phobius"/>
    </source>
</evidence>
<feature type="transmembrane region" description="Helical" evidence="8">
    <location>
        <begin position="309"/>
        <end position="329"/>
    </location>
</feature>
<feature type="transmembrane region" description="Helical" evidence="8">
    <location>
        <begin position="268"/>
        <end position="289"/>
    </location>
</feature>
<dbReference type="InterPro" id="IPR019127">
    <property type="entry name" value="Exosortase"/>
</dbReference>
<dbReference type="GO" id="GO:0008233">
    <property type="term" value="F:peptidase activity"/>
    <property type="evidence" value="ECO:0007669"/>
    <property type="project" value="UniProtKB-KW"/>
</dbReference>
<evidence type="ECO:0000256" key="1">
    <source>
        <dbReference type="ARBA" id="ARBA00004651"/>
    </source>
</evidence>
<keyword evidence="4 8" id="KW-0812">Transmembrane</keyword>
<feature type="transmembrane region" description="Helical" evidence="8">
    <location>
        <begin position="131"/>
        <end position="161"/>
    </location>
</feature>
<evidence type="ECO:0000256" key="6">
    <source>
        <dbReference type="ARBA" id="ARBA00022989"/>
    </source>
</evidence>
<sequence length="593" mass="64626">MVGGTVFTKVPSNVSVFSRAPQISFAICFMPQVMRCPISLLEHTPMLTAPTAATIPTGKTCSRGWAAAAAVAAVAVAVAPFLVWHLRWMSVRAHYEAFPLVVLGAAVLAWVRFRHPLTCASEGPAAPRMMWAGLLVGWVGVVAAEVLSSSWLACVSVMILVPPLAYGLGGREVFRRVLPAWGLLWLLVPPPMDFDRLLILQLQGLTTVWSGAVLDALEVFHLAAGNVIEIDGRSLLVEQACSGINSLFSLLACTLFLVLLTRRGWGRGTLLMLAAVGWVLVANVTRVVLVAMLETRWGVTAATGWRHEAIGVSLFTVAVGLLLSTDRLLEFLTRPSARAAESPRPVPAAATVQMPVPPKQAVRVAAVVVPSFLVIAGLHWAARGNESIAPVTVPSELASSPELLPAKVGEWERRDFGTETREAHNFFGEHSQNWLYSRPEMAVKSSLAYPFPGWHDLTWCYRSTGWQIDSQEVRTPANVPGGFVQVRLSKPGFRHGFLVFCEFDRSGRPFLARPGGAREPLFRHEASFDRIQRRLEGRPLPPPEPTGAAYQFQVFVEGASPLAAEGEEDVRQLFVALQSHLRERWAAEGGAKQ</sequence>
<keyword evidence="3" id="KW-0645">Protease</keyword>
<feature type="transmembrane region" description="Helical" evidence="8">
    <location>
        <begin position="93"/>
        <end position="111"/>
    </location>
</feature>
<dbReference type="Proteomes" id="UP000245802">
    <property type="component" value="Chromosome"/>
</dbReference>
<dbReference type="Pfam" id="PF09721">
    <property type="entry name" value="Exosortase_EpsH"/>
    <property type="match status" value="1"/>
</dbReference>
<evidence type="ECO:0000313" key="9">
    <source>
        <dbReference type="EMBL" id="AWM39622.1"/>
    </source>
</evidence>
<dbReference type="GO" id="GO:0006508">
    <property type="term" value="P:proteolysis"/>
    <property type="evidence" value="ECO:0007669"/>
    <property type="project" value="UniProtKB-KW"/>
</dbReference>
<protein>
    <submittedName>
        <fullName evidence="9">Exosortase</fullName>
    </submittedName>
</protein>
<accession>A0A2Z3H5M3</accession>
<name>A0A2Z3H5M3_9BACT</name>
<dbReference type="NCBIfam" id="NF033780">
    <property type="entry name" value="exosort_XrtU_C"/>
    <property type="match status" value="1"/>
</dbReference>
<dbReference type="OrthoDB" id="292749at2"/>
<dbReference type="NCBIfam" id="TIGR04178">
    <property type="entry name" value="exo_archaeo"/>
    <property type="match status" value="1"/>
</dbReference>
<feature type="transmembrane region" description="Helical" evidence="8">
    <location>
        <begin position="65"/>
        <end position="86"/>
    </location>
</feature>
<evidence type="ECO:0000256" key="7">
    <source>
        <dbReference type="ARBA" id="ARBA00023136"/>
    </source>
</evidence>
<evidence type="ECO:0000256" key="5">
    <source>
        <dbReference type="ARBA" id="ARBA00022801"/>
    </source>
</evidence>
<dbReference type="InterPro" id="IPR026392">
    <property type="entry name" value="Exo/Archaeosortase_dom"/>
</dbReference>
<comment type="subcellular location">
    <subcellularLocation>
        <location evidence="1">Cell membrane</location>
        <topology evidence="1">Multi-pass membrane protein</topology>
    </subcellularLocation>
</comment>
<dbReference type="EMBL" id="CP025958">
    <property type="protein sequence ID" value="AWM39622.1"/>
    <property type="molecule type" value="Genomic_DNA"/>
</dbReference>
<feature type="transmembrane region" description="Helical" evidence="8">
    <location>
        <begin position="243"/>
        <end position="261"/>
    </location>
</feature>
<evidence type="ECO:0000256" key="4">
    <source>
        <dbReference type="ARBA" id="ARBA00022692"/>
    </source>
</evidence>
<evidence type="ECO:0000256" key="2">
    <source>
        <dbReference type="ARBA" id="ARBA00022475"/>
    </source>
</evidence>
<keyword evidence="10" id="KW-1185">Reference proteome</keyword>
<organism evidence="9 10">
    <name type="scientific">Gemmata obscuriglobus</name>
    <dbReference type="NCBI Taxonomy" id="114"/>
    <lineage>
        <taxon>Bacteria</taxon>
        <taxon>Pseudomonadati</taxon>
        <taxon>Planctomycetota</taxon>
        <taxon>Planctomycetia</taxon>
        <taxon>Gemmatales</taxon>
        <taxon>Gemmataceae</taxon>
        <taxon>Gemmata</taxon>
    </lineage>
</organism>
<keyword evidence="7 8" id="KW-0472">Membrane</keyword>
<keyword evidence="2" id="KW-1003">Cell membrane</keyword>
<dbReference type="AlphaFoldDB" id="A0A2Z3H5M3"/>
<gene>
    <name evidence="9" type="ORF">C1280_23230</name>
</gene>
<keyword evidence="6 8" id="KW-1133">Transmembrane helix</keyword>